<feature type="domain" description="Phosphotyrosine protein phosphatase I" evidence="2">
    <location>
        <begin position="1"/>
        <end position="135"/>
    </location>
</feature>
<dbReference type="Gene3D" id="3.40.50.2300">
    <property type="match status" value="1"/>
</dbReference>
<protein>
    <submittedName>
        <fullName evidence="3">Low molecular weight protein-tyrosine-phosphatase YwlE</fullName>
        <ecNumber evidence="3">3.1.3.48</ecNumber>
    </submittedName>
</protein>
<name>A0A0D8HPQ1_9ACTN</name>
<evidence type="ECO:0000313" key="3">
    <source>
        <dbReference type="EMBL" id="KJF19101.1"/>
    </source>
</evidence>
<proteinExistence type="predicted"/>
<dbReference type="InterPro" id="IPR023485">
    <property type="entry name" value="Ptyr_pPase"/>
</dbReference>
<comment type="caution">
    <text evidence="3">The sequence shown here is derived from an EMBL/GenBank/DDBJ whole genome shotgun (WGS) entry which is preliminary data.</text>
</comment>
<dbReference type="GO" id="GO:0004725">
    <property type="term" value="F:protein tyrosine phosphatase activity"/>
    <property type="evidence" value="ECO:0007669"/>
    <property type="project" value="UniProtKB-EC"/>
</dbReference>
<dbReference type="AlphaFoldDB" id="A0A0D8HPQ1"/>
<dbReference type="PANTHER" id="PTHR43428:SF1">
    <property type="entry name" value="ARSENATE REDUCTASE"/>
    <property type="match status" value="1"/>
</dbReference>
<dbReference type="PATRIC" id="fig|1280514.3.peg.193"/>
<dbReference type="GO" id="GO:0046685">
    <property type="term" value="P:response to arsenic-containing substance"/>
    <property type="evidence" value="ECO:0007669"/>
    <property type="project" value="UniProtKB-KW"/>
</dbReference>
<gene>
    <name evidence="3" type="primary">ywlE</name>
    <name evidence="3" type="ORF">AXFE_01380</name>
</gene>
<evidence type="ECO:0000259" key="2">
    <source>
        <dbReference type="SMART" id="SM00226"/>
    </source>
</evidence>
<dbReference type="Proteomes" id="UP000032360">
    <property type="component" value="Unassembled WGS sequence"/>
</dbReference>
<dbReference type="OrthoDB" id="9784339at2"/>
<accession>A0A0D8HPQ1</accession>
<dbReference type="CDD" id="cd16345">
    <property type="entry name" value="LMWP_ArsC"/>
    <property type="match status" value="1"/>
</dbReference>
<dbReference type="EMBL" id="JXYS01000001">
    <property type="protein sequence ID" value="KJF19101.1"/>
    <property type="molecule type" value="Genomic_DNA"/>
</dbReference>
<dbReference type="RefSeq" id="WP_052603976.1">
    <property type="nucleotide sequence ID" value="NZ_JXYS01000001.1"/>
</dbReference>
<organism evidence="3 4">
    <name type="scientific">Acidithrix ferrooxidans</name>
    <dbReference type="NCBI Taxonomy" id="1280514"/>
    <lineage>
        <taxon>Bacteria</taxon>
        <taxon>Bacillati</taxon>
        <taxon>Actinomycetota</taxon>
        <taxon>Acidimicrobiia</taxon>
        <taxon>Acidimicrobiales</taxon>
        <taxon>Acidimicrobiaceae</taxon>
        <taxon>Acidithrix</taxon>
    </lineage>
</organism>
<dbReference type="PANTHER" id="PTHR43428">
    <property type="entry name" value="ARSENATE REDUCTASE"/>
    <property type="match status" value="1"/>
</dbReference>
<keyword evidence="3" id="KW-0378">Hydrolase</keyword>
<keyword evidence="1" id="KW-0059">Arsenical resistance</keyword>
<evidence type="ECO:0000313" key="4">
    <source>
        <dbReference type="Proteomes" id="UP000032360"/>
    </source>
</evidence>
<dbReference type="EC" id="3.1.3.48" evidence="3"/>
<sequence>MEILFICTGNTCRSIISEAIFNSKASNGWHASSAGSNPNKAVNQRAIELLIKKAIPVKGLHSKSWNDLPVVPQIVITLCSSAAGESCPAYLGNALRAHWGVDDPSIVQGTEEEIDEAFEAAYELMNQRIESFIELLSKDYSLSDPNFIERLKRIGIDD</sequence>
<dbReference type="InterPro" id="IPR036196">
    <property type="entry name" value="Ptyr_pPase_sf"/>
</dbReference>
<evidence type="ECO:0000256" key="1">
    <source>
        <dbReference type="ARBA" id="ARBA00022849"/>
    </source>
</evidence>
<dbReference type="SMART" id="SM00226">
    <property type="entry name" value="LMWPc"/>
    <property type="match status" value="1"/>
</dbReference>
<dbReference type="Pfam" id="PF01451">
    <property type="entry name" value="LMWPc"/>
    <property type="match status" value="1"/>
</dbReference>
<dbReference type="STRING" id="1280514.AXFE_01380"/>
<dbReference type="SUPFAM" id="SSF52788">
    <property type="entry name" value="Phosphotyrosine protein phosphatases I"/>
    <property type="match status" value="1"/>
</dbReference>
<keyword evidence="4" id="KW-1185">Reference proteome</keyword>
<reference evidence="3 4" key="1">
    <citation type="submission" date="2015-01" db="EMBL/GenBank/DDBJ databases">
        <title>Draft genome of the acidophilic iron oxidizer Acidithrix ferrooxidans strain Py-F3.</title>
        <authorList>
            <person name="Poehlein A."/>
            <person name="Eisen S."/>
            <person name="Schloemann M."/>
            <person name="Johnson B.D."/>
            <person name="Daniel R."/>
            <person name="Muehling M."/>
        </authorList>
    </citation>
    <scope>NUCLEOTIDE SEQUENCE [LARGE SCALE GENOMIC DNA]</scope>
    <source>
        <strain evidence="3 4">Py-F3</strain>
    </source>
</reference>